<gene>
    <name evidence="4" type="ORF">H9710_08740</name>
</gene>
<evidence type="ECO:0000256" key="1">
    <source>
        <dbReference type="ARBA" id="ARBA00008950"/>
    </source>
</evidence>
<reference evidence="4" key="2">
    <citation type="submission" date="2021-04" db="EMBL/GenBank/DDBJ databases">
        <authorList>
            <person name="Gilroy R."/>
        </authorList>
    </citation>
    <scope>NUCLEOTIDE SEQUENCE</scope>
    <source>
        <strain evidence="4">CHK185-1770</strain>
    </source>
</reference>
<dbReference type="SUPFAM" id="SSF56300">
    <property type="entry name" value="Metallo-dependent phosphatases"/>
    <property type="match status" value="1"/>
</dbReference>
<protein>
    <recommendedName>
        <fullName evidence="2">Phosphoesterase</fullName>
        <ecNumber evidence="2">3.1.4.-</ecNumber>
    </recommendedName>
</protein>
<reference evidence="4" key="1">
    <citation type="journal article" date="2021" name="PeerJ">
        <title>Extensive microbial diversity within the chicken gut microbiome revealed by metagenomics and culture.</title>
        <authorList>
            <person name="Gilroy R."/>
            <person name="Ravi A."/>
            <person name="Getino M."/>
            <person name="Pursley I."/>
            <person name="Horton D.L."/>
            <person name="Alikhan N.F."/>
            <person name="Baker D."/>
            <person name="Gharbi K."/>
            <person name="Hall N."/>
            <person name="Watson M."/>
            <person name="Adriaenssens E.M."/>
            <person name="Foster-Nyarko E."/>
            <person name="Jarju S."/>
            <person name="Secka A."/>
            <person name="Antonio M."/>
            <person name="Oren A."/>
            <person name="Chaudhuri R.R."/>
            <person name="La Ragione R."/>
            <person name="Hildebrand F."/>
            <person name="Pallen M.J."/>
        </authorList>
    </citation>
    <scope>NUCLEOTIDE SEQUENCE</scope>
    <source>
        <strain evidence="4">CHK185-1770</strain>
    </source>
</reference>
<comment type="caution">
    <text evidence="4">The sequence shown here is derived from an EMBL/GenBank/DDBJ whole genome shotgun (WGS) entry which is preliminary data.</text>
</comment>
<dbReference type="CDD" id="cd00841">
    <property type="entry name" value="MPP_YfcE"/>
    <property type="match status" value="1"/>
</dbReference>
<keyword evidence="2" id="KW-0479">Metal-binding</keyword>
<dbReference type="InterPro" id="IPR000979">
    <property type="entry name" value="Phosphodiesterase_MJ0936/Vps29"/>
</dbReference>
<evidence type="ECO:0000313" key="5">
    <source>
        <dbReference type="Proteomes" id="UP000826793"/>
    </source>
</evidence>
<dbReference type="Proteomes" id="UP000826793">
    <property type="component" value="Unassembled WGS sequence"/>
</dbReference>
<sequence>MRILVVSDTHGSDSDLRRAILAQPKAELVIHLGDGEEEFLRAKRSFPEKMFLGVRGNCDWGSDLPATGEYAVDGVKIFFTHGHLYGVKSGLYTAVCAARERGAQVLLFGHTHQPYTDYDQGLYLMNPGSLSGWGAGYGTLDLTPQGIVTNLVKLP</sequence>
<feature type="domain" description="Calcineurin-like phosphoesterase" evidence="3">
    <location>
        <begin position="1"/>
        <end position="134"/>
    </location>
</feature>
<comment type="similarity">
    <text evidence="1 2">Belongs to the metallophosphoesterase superfamily. YfcE family.</text>
</comment>
<dbReference type="Gene3D" id="3.60.21.10">
    <property type="match status" value="1"/>
</dbReference>
<dbReference type="Pfam" id="PF12850">
    <property type="entry name" value="Metallophos_2"/>
    <property type="match status" value="1"/>
</dbReference>
<dbReference type="GO" id="GO:0046872">
    <property type="term" value="F:metal ion binding"/>
    <property type="evidence" value="ECO:0007669"/>
    <property type="project" value="UniProtKB-KW"/>
</dbReference>
<dbReference type="PANTHER" id="PTHR11124">
    <property type="entry name" value="VACUOLAR SORTING PROTEIN VPS29"/>
    <property type="match status" value="1"/>
</dbReference>
<evidence type="ECO:0000259" key="3">
    <source>
        <dbReference type="Pfam" id="PF12850"/>
    </source>
</evidence>
<dbReference type="NCBIfam" id="TIGR00040">
    <property type="entry name" value="yfcE"/>
    <property type="match status" value="1"/>
</dbReference>
<comment type="cofactor">
    <cofactor evidence="2">
        <name>a divalent metal cation</name>
        <dbReference type="ChEBI" id="CHEBI:60240"/>
    </cofactor>
</comment>
<dbReference type="EC" id="3.1.4.-" evidence="2"/>
<evidence type="ECO:0000313" key="4">
    <source>
        <dbReference type="EMBL" id="HJB98650.1"/>
    </source>
</evidence>
<evidence type="ECO:0000256" key="2">
    <source>
        <dbReference type="RuleBase" id="RU362039"/>
    </source>
</evidence>
<dbReference type="InterPro" id="IPR024654">
    <property type="entry name" value="Calcineurin-like_PHP_lpxH"/>
</dbReference>
<accession>A0A9D2MXS7</accession>
<name>A0A9D2MXS7_9FIRM</name>
<dbReference type="GO" id="GO:0016787">
    <property type="term" value="F:hydrolase activity"/>
    <property type="evidence" value="ECO:0007669"/>
    <property type="project" value="UniProtKB-UniRule"/>
</dbReference>
<dbReference type="EMBL" id="DWXG01000073">
    <property type="protein sequence ID" value="HJB98650.1"/>
    <property type="molecule type" value="Genomic_DNA"/>
</dbReference>
<dbReference type="InterPro" id="IPR029052">
    <property type="entry name" value="Metallo-depent_PP-like"/>
</dbReference>
<dbReference type="AlphaFoldDB" id="A0A9D2MXS7"/>
<proteinExistence type="inferred from homology"/>
<organism evidence="4 5">
    <name type="scientific">Candidatus Acutalibacter pullicola</name>
    <dbReference type="NCBI Taxonomy" id="2838417"/>
    <lineage>
        <taxon>Bacteria</taxon>
        <taxon>Bacillati</taxon>
        <taxon>Bacillota</taxon>
        <taxon>Clostridia</taxon>
        <taxon>Eubacteriales</taxon>
        <taxon>Acutalibacteraceae</taxon>
        <taxon>Acutalibacter</taxon>
    </lineage>
</organism>
<dbReference type="InterPro" id="IPR041802">
    <property type="entry name" value="MPP_YfcE"/>
</dbReference>